<sequence>MVDPLSLMACVAAIVSAIASGAHMMRRLFSKLRGKFGSACNSMRELSNLCI</sequence>
<accession>A0A8E2ELT6</accession>
<evidence type="ECO:0000313" key="2">
    <source>
        <dbReference type="EMBL" id="OCK86335.1"/>
    </source>
</evidence>
<evidence type="ECO:0000313" key="3">
    <source>
        <dbReference type="Proteomes" id="UP000250266"/>
    </source>
</evidence>
<dbReference type="Proteomes" id="UP000250266">
    <property type="component" value="Unassembled WGS sequence"/>
</dbReference>
<dbReference type="EMBL" id="KV744806">
    <property type="protein sequence ID" value="OCK86335.1"/>
    <property type="molecule type" value="Genomic_DNA"/>
</dbReference>
<evidence type="ECO:0000256" key="1">
    <source>
        <dbReference type="SAM" id="Phobius"/>
    </source>
</evidence>
<protein>
    <submittedName>
        <fullName evidence="2">Uncharacterized protein</fullName>
    </submittedName>
</protein>
<organism evidence="2 3">
    <name type="scientific">Lepidopterella palustris CBS 459.81</name>
    <dbReference type="NCBI Taxonomy" id="1314670"/>
    <lineage>
        <taxon>Eukaryota</taxon>
        <taxon>Fungi</taxon>
        <taxon>Dikarya</taxon>
        <taxon>Ascomycota</taxon>
        <taxon>Pezizomycotina</taxon>
        <taxon>Dothideomycetes</taxon>
        <taxon>Pleosporomycetidae</taxon>
        <taxon>Mytilinidiales</taxon>
        <taxon>Argynnaceae</taxon>
        <taxon>Lepidopterella</taxon>
    </lineage>
</organism>
<feature type="transmembrane region" description="Helical" evidence="1">
    <location>
        <begin position="6"/>
        <end position="25"/>
    </location>
</feature>
<name>A0A8E2ELT6_9PEZI</name>
<proteinExistence type="predicted"/>
<keyword evidence="3" id="KW-1185">Reference proteome</keyword>
<dbReference type="AlphaFoldDB" id="A0A8E2ELT6"/>
<keyword evidence="1" id="KW-1133">Transmembrane helix</keyword>
<keyword evidence="1" id="KW-0812">Transmembrane</keyword>
<gene>
    <name evidence="2" type="ORF">K432DRAFT_376841</name>
</gene>
<keyword evidence="1" id="KW-0472">Membrane</keyword>
<reference evidence="2 3" key="1">
    <citation type="journal article" date="2016" name="Nat. Commun.">
        <title>Ectomycorrhizal ecology is imprinted in the genome of the dominant symbiotic fungus Cenococcum geophilum.</title>
        <authorList>
            <consortium name="DOE Joint Genome Institute"/>
            <person name="Peter M."/>
            <person name="Kohler A."/>
            <person name="Ohm R.A."/>
            <person name="Kuo A."/>
            <person name="Krutzmann J."/>
            <person name="Morin E."/>
            <person name="Arend M."/>
            <person name="Barry K.W."/>
            <person name="Binder M."/>
            <person name="Choi C."/>
            <person name="Clum A."/>
            <person name="Copeland A."/>
            <person name="Grisel N."/>
            <person name="Haridas S."/>
            <person name="Kipfer T."/>
            <person name="LaButti K."/>
            <person name="Lindquist E."/>
            <person name="Lipzen A."/>
            <person name="Maire R."/>
            <person name="Meier B."/>
            <person name="Mihaltcheva S."/>
            <person name="Molinier V."/>
            <person name="Murat C."/>
            <person name="Poggeler S."/>
            <person name="Quandt C.A."/>
            <person name="Sperisen C."/>
            <person name="Tritt A."/>
            <person name="Tisserant E."/>
            <person name="Crous P.W."/>
            <person name="Henrissat B."/>
            <person name="Nehls U."/>
            <person name="Egli S."/>
            <person name="Spatafora J.W."/>
            <person name="Grigoriev I.V."/>
            <person name="Martin F.M."/>
        </authorList>
    </citation>
    <scope>NUCLEOTIDE SEQUENCE [LARGE SCALE GENOMIC DNA]</scope>
    <source>
        <strain evidence="2 3">CBS 459.81</strain>
    </source>
</reference>